<dbReference type="Proteomes" id="UP001595699">
    <property type="component" value="Unassembled WGS sequence"/>
</dbReference>
<evidence type="ECO:0000259" key="12">
    <source>
        <dbReference type="Pfam" id="PF02875"/>
    </source>
</evidence>
<dbReference type="GO" id="GO:0047480">
    <property type="term" value="F:UDP-N-acetylmuramoyl-tripeptide-D-alanyl-D-alanine ligase activity"/>
    <property type="evidence" value="ECO:0007669"/>
    <property type="project" value="UniProtKB-EC"/>
</dbReference>
<protein>
    <recommendedName>
        <fullName evidence="10 11">UDP-N-acetylmuramoyl-tripeptide--D-alanyl-D-alanine ligase</fullName>
        <ecNumber evidence="10 11">6.3.2.10</ecNumber>
    </recommendedName>
    <alternativeName>
        <fullName evidence="10">D-alanyl-D-alanine-adding enzyme</fullName>
    </alternativeName>
</protein>
<dbReference type="InterPro" id="IPR004101">
    <property type="entry name" value="Mur_ligase_C"/>
</dbReference>
<comment type="caution">
    <text evidence="14">The sequence shown here is derived from an EMBL/GenBank/DDBJ whole genome shotgun (WGS) entry which is preliminary data.</text>
</comment>
<dbReference type="EC" id="6.3.2.10" evidence="10 11"/>
<evidence type="ECO:0000256" key="11">
    <source>
        <dbReference type="RuleBase" id="RU004136"/>
    </source>
</evidence>
<dbReference type="SUPFAM" id="SSF53623">
    <property type="entry name" value="MurD-like peptide ligases, catalytic domain"/>
    <property type="match status" value="1"/>
</dbReference>
<evidence type="ECO:0000256" key="1">
    <source>
        <dbReference type="ARBA" id="ARBA00022490"/>
    </source>
</evidence>
<keyword evidence="8 10" id="KW-0131">Cell cycle</keyword>
<dbReference type="InterPro" id="IPR036615">
    <property type="entry name" value="Mur_ligase_C_dom_sf"/>
</dbReference>
<comment type="similarity">
    <text evidence="10">Belongs to the MurCDEF family. MurF subfamily.</text>
</comment>
<dbReference type="Gene3D" id="3.40.1390.10">
    <property type="entry name" value="MurE/MurF, N-terminal domain"/>
    <property type="match status" value="1"/>
</dbReference>
<evidence type="ECO:0000256" key="3">
    <source>
        <dbReference type="ARBA" id="ARBA00022618"/>
    </source>
</evidence>
<gene>
    <name evidence="10 14" type="primary">murF</name>
    <name evidence="14" type="ORF">ACFOUW_03325</name>
</gene>
<feature type="domain" description="Mur ligase central" evidence="13">
    <location>
        <begin position="109"/>
        <end position="296"/>
    </location>
</feature>
<dbReference type="Pfam" id="PF08245">
    <property type="entry name" value="Mur_ligase_M"/>
    <property type="match status" value="1"/>
</dbReference>
<evidence type="ECO:0000259" key="13">
    <source>
        <dbReference type="Pfam" id="PF08245"/>
    </source>
</evidence>
<keyword evidence="7 10" id="KW-0573">Peptidoglycan synthesis</keyword>
<evidence type="ECO:0000313" key="15">
    <source>
        <dbReference type="Proteomes" id="UP001595699"/>
    </source>
</evidence>
<evidence type="ECO:0000256" key="4">
    <source>
        <dbReference type="ARBA" id="ARBA00022741"/>
    </source>
</evidence>
<name>A0ABV7Y632_9ACTN</name>
<dbReference type="HAMAP" id="MF_02019">
    <property type="entry name" value="MurF"/>
    <property type="match status" value="1"/>
</dbReference>
<evidence type="ECO:0000256" key="2">
    <source>
        <dbReference type="ARBA" id="ARBA00022598"/>
    </source>
</evidence>
<keyword evidence="15" id="KW-1185">Reference proteome</keyword>
<dbReference type="PANTHER" id="PTHR43024">
    <property type="entry name" value="UDP-N-ACETYLMURAMOYL-TRIPEPTIDE--D-ALANYL-D-ALANINE LIGASE"/>
    <property type="match status" value="1"/>
</dbReference>
<comment type="pathway">
    <text evidence="10 11">Cell wall biogenesis; peptidoglycan biosynthesis.</text>
</comment>
<dbReference type="InterPro" id="IPR051046">
    <property type="entry name" value="MurCDEF_CellWall_CoF430Synth"/>
</dbReference>
<keyword evidence="5 10" id="KW-0067">ATP-binding</keyword>
<evidence type="ECO:0000256" key="10">
    <source>
        <dbReference type="HAMAP-Rule" id="MF_02019"/>
    </source>
</evidence>
<keyword evidence="1 10" id="KW-0963">Cytoplasm</keyword>
<comment type="catalytic activity">
    <reaction evidence="10 11">
        <text>D-alanyl-D-alanine + UDP-N-acetyl-alpha-D-muramoyl-L-alanyl-gamma-D-glutamyl-meso-2,6-diaminopimelate + ATP = UDP-N-acetyl-alpha-D-muramoyl-L-alanyl-gamma-D-glutamyl-meso-2,6-diaminopimeloyl-D-alanyl-D-alanine + ADP + phosphate + H(+)</text>
        <dbReference type="Rhea" id="RHEA:28374"/>
        <dbReference type="ChEBI" id="CHEBI:15378"/>
        <dbReference type="ChEBI" id="CHEBI:30616"/>
        <dbReference type="ChEBI" id="CHEBI:43474"/>
        <dbReference type="ChEBI" id="CHEBI:57822"/>
        <dbReference type="ChEBI" id="CHEBI:61386"/>
        <dbReference type="ChEBI" id="CHEBI:83905"/>
        <dbReference type="ChEBI" id="CHEBI:456216"/>
        <dbReference type="EC" id="6.3.2.10"/>
    </reaction>
</comment>
<dbReference type="InterPro" id="IPR013221">
    <property type="entry name" value="Mur_ligase_cen"/>
</dbReference>
<evidence type="ECO:0000313" key="14">
    <source>
        <dbReference type="EMBL" id="MFC3759854.1"/>
    </source>
</evidence>
<dbReference type="InterPro" id="IPR005863">
    <property type="entry name" value="UDP-N-AcMur_synth"/>
</dbReference>
<proteinExistence type="inferred from homology"/>
<evidence type="ECO:0000256" key="9">
    <source>
        <dbReference type="ARBA" id="ARBA00023316"/>
    </source>
</evidence>
<dbReference type="InterPro" id="IPR036565">
    <property type="entry name" value="Mur-like_cat_sf"/>
</dbReference>
<keyword evidence="4 10" id="KW-0547">Nucleotide-binding</keyword>
<accession>A0ABV7Y632</accession>
<evidence type="ECO:0000256" key="8">
    <source>
        <dbReference type="ARBA" id="ARBA00023306"/>
    </source>
</evidence>
<dbReference type="Pfam" id="PF02875">
    <property type="entry name" value="Mur_ligase_C"/>
    <property type="match status" value="1"/>
</dbReference>
<keyword evidence="2 10" id="KW-0436">Ligase</keyword>
<keyword evidence="3 10" id="KW-0132">Cell division</keyword>
<dbReference type="SUPFAM" id="SSF63418">
    <property type="entry name" value="MurE/MurF N-terminal domain"/>
    <property type="match status" value="1"/>
</dbReference>
<dbReference type="PANTHER" id="PTHR43024:SF1">
    <property type="entry name" value="UDP-N-ACETYLMURAMOYL-TRIPEPTIDE--D-ALANYL-D-ALANINE LIGASE"/>
    <property type="match status" value="1"/>
</dbReference>
<dbReference type="Gene3D" id="3.40.1190.10">
    <property type="entry name" value="Mur-like, catalytic domain"/>
    <property type="match status" value="1"/>
</dbReference>
<comment type="subcellular location">
    <subcellularLocation>
        <location evidence="10 11">Cytoplasm</location>
    </subcellularLocation>
</comment>
<evidence type="ECO:0000256" key="5">
    <source>
        <dbReference type="ARBA" id="ARBA00022840"/>
    </source>
</evidence>
<evidence type="ECO:0000256" key="7">
    <source>
        <dbReference type="ARBA" id="ARBA00022984"/>
    </source>
</evidence>
<reference evidence="15" key="1">
    <citation type="journal article" date="2019" name="Int. J. Syst. Evol. Microbiol.">
        <title>The Global Catalogue of Microorganisms (GCM) 10K type strain sequencing project: providing services to taxonomists for standard genome sequencing and annotation.</title>
        <authorList>
            <consortium name="The Broad Institute Genomics Platform"/>
            <consortium name="The Broad Institute Genome Sequencing Center for Infectious Disease"/>
            <person name="Wu L."/>
            <person name="Ma J."/>
        </authorList>
    </citation>
    <scope>NUCLEOTIDE SEQUENCE [LARGE SCALE GENOMIC DNA]</scope>
    <source>
        <strain evidence="15">CGMCC 4.7241</strain>
    </source>
</reference>
<dbReference type="EMBL" id="JBHRZH010000004">
    <property type="protein sequence ID" value="MFC3759854.1"/>
    <property type="molecule type" value="Genomic_DNA"/>
</dbReference>
<dbReference type="InterPro" id="IPR035911">
    <property type="entry name" value="MurE/MurF_N"/>
</dbReference>
<sequence>MDLGEIARVVGGELSEADPSTRITRPFSADSRVVEPGGMFLADLAGHDFAADAMANGATAVLSSRPLAGIPCVVGPPAPGNEVDASVVALGVLAHHVVGRLPDLTVIAVTGSQGKTTTKDLMAKVFGDAGPTIAPAASLNNELGAPITALRADAETRYLVLEMGARKIGNLAYLTSLIRPHVSVVLNVGMGHVGFFGSKAGIAQAKGELIEALDADGTAVLNADDPLVEAMAPRTKAAVASFGLAADADVRAEGVELDDRGCAGFVLVTPEGKADVQLGYVGAHYVTNALAAAASARAVGLDVDAVAASLTAAKPQARWRMAVSDRADGVRIVNDGYNANPDSMRAALETLPTLAKERRTWAVLGEMLELGAASTDEHAAVGRLAVRQGVSRLVVVGDGARAIYDAALADGKESVFVPDADSAYELLRNELRPGDVVLVKSSRDAGLRYLGDRLVADVPPVEGPA</sequence>
<keyword evidence="6 10" id="KW-0133">Cell shape</keyword>
<dbReference type="Gene3D" id="3.90.190.20">
    <property type="entry name" value="Mur ligase, C-terminal domain"/>
    <property type="match status" value="1"/>
</dbReference>
<dbReference type="SUPFAM" id="SSF53244">
    <property type="entry name" value="MurD-like peptide ligases, peptide-binding domain"/>
    <property type="match status" value="1"/>
</dbReference>
<feature type="domain" description="Mur ligase C-terminal" evidence="12">
    <location>
        <begin position="320"/>
        <end position="443"/>
    </location>
</feature>
<dbReference type="RefSeq" id="WP_205123177.1">
    <property type="nucleotide sequence ID" value="NZ_JAFBCM010000001.1"/>
</dbReference>
<feature type="binding site" evidence="10">
    <location>
        <begin position="111"/>
        <end position="117"/>
    </location>
    <ligand>
        <name>ATP</name>
        <dbReference type="ChEBI" id="CHEBI:30616"/>
    </ligand>
</feature>
<evidence type="ECO:0000256" key="6">
    <source>
        <dbReference type="ARBA" id="ARBA00022960"/>
    </source>
</evidence>
<comment type="function">
    <text evidence="10 11">Involved in cell wall formation. Catalyzes the final step in the synthesis of UDP-N-acetylmuramoyl-pentapeptide, the precursor of murein.</text>
</comment>
<dbReference type="NCBIfam" id="TIGR01143">
    <property type="entry name" value="murF"/>
    <property type="match status" value="1"/>
</dbReference>
<organism evidence="14 15">
    <name type="scientific">Tenggerimyces flavus</name>
    <dbReference type="NCBI Taxonomy" id="1708749"/>
    <lineage>
        <taxon>Bacteria</taxon>
        <taxon>Bacillati</taxon>
        <taxon>Actinomycetota</taxon>
        <taxon>Actinomycetes</taxon>
        <taxon>Propionibacteriales</taxon>
        <taxon>Nocardioidaceae</taxon>
        <taxon>Tenggerimyces</taxon>
    </lineage>
</organism>
<keyword evidence="9 10" id="KW-0961">Cell wall biogenesis/degradation</keyword>